<proteinExistence type="predicted"/>
<keyword evidence="2" id="KW-1185">Reference proteome</keyword>
<dbReference type="EMBL" id="ML145105">
    <property type="protein sequence ID" value="TBU60449.1"/>
    <property type="molecule type" value="Genomic_DNA"/>
</dbReference>
<evidence type="ECO:0000313" key="2">
    <source>
        <dbReference type="Proteomes" id="UP000292082"/>
    </source>
</evidence>
<name>A0A4Q9NSX9_9APHY</name>
<sequence length="275" mass="29855">MQGHVVFAYRSGVRSSAVSSPASFPASRACPPLQTSFAPLSYTGDGFLLCHSPSLLTQWAACELRSRERCYNWRRYFCIADVAVPPLALTTSYRMLASSPTSLRRTCLAFALPADLPARWALLPAELSAGATLTHAGAGVRTDNPTAATLPMNLIFLGRRSASRTRLRVMVNIEDETPSPAAPLNPLCLPRLRKLTSGKANLNPDRWTHVWLFDLNVALGIDQDLSILSRSVLLLPSNLPTHPALPSITLTISPPTLRCCLHCYVGDALPLDLSP</sequence>
<protein>
    <submittedName>
        <fullName evidence="1">Uncharacterized protein</fullName>
    </submittedName>
</protein>
<evidence type="ECO:0000313" key="1">
    <source>
        <dbReference type="EMBL" id="TBU60449.1"/>
    </source>
</evidence>
<dbReference type="Proteomes" id="UP000292082">
    <property type="component" value="Unassembled WGS sequence"/>
</dbReference>
<reference evidence="1 2" key="1">
    <citation type="submission" date="2019-01" db="EMBL/GenBank/DDBJ databases">
        <title>Draft genome sequences of three monokaryotic isolates of the white-rot basidiomycete fungus Dichomitus squalens.</title>
        <authorList>
            <consortium name="DOE Joint Genome Institute"/>
            <person name="Lopez S.C."/>
            <person name="Andreopoulos B."/>
            <person name="Pangilinan J."/>
            <person name="Lipzen A."/>
            <person name="Riley R."/>
            <person name="Ahrendt S."/>
            <person name="Ng V."/>
            <person name="Barry K."/>
            <person name="Daum C."/>
            <person name="Grigoriev I.V."/>
            <person name="Hilden K.S."/>
            <person name="Makela M.R."/>
            <person name="de Vries R.P."/>
        </authorList>
    </citation>
    <scope>NUCLEOTIDE SEQUENCE [LARGE SCALE GENOMIC DNA]</scope>
    <source>
        <strain evidence="1 2">CBS 464.89</strain>
    </source>
</reference>
<gene>
    <name evidence="1" type="ORF">BD310DRAFT_333084</name>
</gene>
<dbReference type="AlphaFoldDB" id="A0A4Q9NSX9"/>
<organism evidence="1 2">
    <name type="scientific">Dichomitus squalens</name>
    <dbReference type="NCBI Taxonomy" id="114155"/>
    <lineage>
        <taxon>Eukaryota</taxon>
        <taxon>Fungi</taxon>
        <taxon>Dikarya</taxon>
        <taxon>Basidiomycota</taxon>
        <taxon>Agaricomycotina</taxon>
        <taxon>Agaricomycetes</taxon>
        <taxon>Polyporales</taxon>
        <taxon>Polyporaceae</taxon>
        <taxon>Dichomitus</taxon>
    </lineage>
</organism>
<accession>A0A4Q9NSX9</accession>